<dbReference type="PANTHER" id="PTHR30047:SF7">
    <property type="entry name" value="HIGH-AFFINITY CHOLINE TRANSPORT PROTEIN"/>
    <property type="match status" value="1"/>
</dbReference>
<evidence type="ECO:0000256" key="9">
    <source>
        <dbReference type="SAM" id="Phobius"/>
    </source>
</evidence>
<feature type="transmembrane region" description="Helical" evidence="9">
    <location>
        <begin position="344"/>
        <end position="364"/>
    </location>
</feature>
<dbReference type="PROSITE" id="PS01303">
    <property type="entry name" value="BCCT"/>
    <property type="match status" value="1"/>
</dbReference>
<keyword evidence="11" id="KW-1185">Reference proteome</keyword>
<feature type="compositionally biased region" description="Basic and acidic residues" evidence="8">
    <location>
        <begin position="34"/>
        <end position="44"/>
    </location>
</feature>
<feature type="transmembrane region" description="Helical" evidence="9">
    <location>
        <begin position="517"/>
        <end position="536"/>
    </location>
</feature>
<accession>A0ABX5QFV1</accession>
<keyword evidence="4" id="KW-1003">Cell membrane</keyword>
<evidence type="ECO:0000256" key="1">
    <source>
        <dbReference type="ARBA" id="ARBA00004651"/>
    </source>
</evidence>
<feature type="transmembrane region" description="Helical" evidence="9">
    <location>
        <begin position="125"/>
        <end position="152"/>
    </location>
</feature>
<gene>
    <name evidence="10" type="ORF">Leucomu_08595</name>
</gene>
<feature type="transmembrane region" description="Helical" evidence="9">
    <location>
        <begin position="253"/>
        <end position="275"/>
    </location>
</feature>
<feature type="transmembrane region" description="Helical" evidence="9">
    <location>
        <begin position="465"/>
        <end position="489"/>
    </location>
</feature>
<comment type="similarity">
    <text evidence="2">Belongs to the BCCT transporter (TC 2.A.15) family.</text>
</comment>
<feature type="transmembrane region" description="Helical" evidence="9">
    <location>
        <begin position="563"/>
        <end position="582"/>
    </location>
</feature>
<dbReference type="Pfam" id="PF02028">
    <property type="entry name" value="BCCT"/>
    <property type="match status" value="1"/>
</dbReference>
<keyword evidence="7 9" id="KW-0472">Membrane</keyword>
<evidence type="ECO:0000256" key="3">
    <source>
        <dbReference type="ARBA" id="ARBA00022448"/>
    </source>
</evidence>
<reference evidence="10 11" key="1">
    <citation type="submission" date="2019-01" db="EMBL/GenBank/DDBJ databases">
        <title>Leucobacter muris sp. nov. isolated from the nose of a laboratory mouse.</title>
        <authorList>
            <person name="Benga L."/>
            <person name="Sproeer C."/>
            <person name="Schumann P."/>
            <person name="Verbarg S."/>
            <person name="Bunk B."/>
            <person name="Engelhardt E."/>
            <person name="Benten P.M."/>
            <person name="Sager M."/>
        </authorList>
    </citation>
    <scope>NUCLEOTIDE SEQUENCE [LARGE SCALE GENOMIC DNA]</scope>
    <source>
        <strain evidence="10 11">DSM 101948</strain>
    </source>
</reference>
<evidence type="ECO:0000313" key="10">
    <source>
        <dbReference type="EMBL" id="QAB17969.1"/>
    </source>
</evidence>
<keyword evidence="5 9" id="KW-0812">Transmembrane</keyword>
<evidence type="ECO:0000256" key="4">
    <source>
        <dbReference type="ARBA" id="ARBA00022475"/>
    </source>
</evidence>
<dbReference type="PANTHER" id="PTHR30047">
    <property type="entry name" value="HIGH-AFFINITY CHOLINE TRANSPORT PROTEIN-RELATED"/>
    <property type="match status" value="1"/>
</dbReference>
<keyword evidence="6 9" id="KW-1133">Transmembrane helix</keyword>
<evidence type="ECO:0000256" key="8">
    <source>
        <dbReference type="SAM" id="MobiDB-lite"/>
    </source>
</evidence>
<feature type="transmembrane region" description="Helical" evidence="9">
    <location>
        <begin position="376"/>
        <end position="396"/>
    </location>
</feature>
<evidence type="ECO:0000256" key="2">
    <source>
        <dbReference type="ARBA" id="ARBA00005658"/>
    </source>
</evidence>
<feature type="compositionally biased region" description="Low complexity" evidence="8">
    <location>
        <begin position="1"/>
        <end position="18"/>
    </location>
</feature>
<dbReference type="Proteomes" id="UP000285768">
    <property type="component" value="Chromosome"/>
</dbReference>
<feature type="transmembrane region" description="Helical" evidence="9">
    <location>
        <begin position="164"/>
        <end position="187"/>
    </location>
</feature>
<evidence type="ECO:0000313" key="11">
    <source>
        <dbReference type="Proteomes" id="UP000285768"/>
    </source>
</evidence>
<dbReference type="NCBIfam" id="TIGR00842">
    <property type="entry name" value="bcct"/>
    <property type="match status" value="1"/>
</dbReference>
<sequence>MSATDQPGDGDGSQPDTGAETPPEQRSGAGGRAETGRDARRGPDAEPAADAPFETVAEALLRSEAELAAQLSRVAAAIPSDPSLPATVHLPSSVQIAEDDSDARITEKLRSHGVRIGRGMISPRVFWPALIVILLVSLFAILAPALAGSVFMAVQNWIVEHLGWYYMIIVAVFIAVAVGIACSRLGRIRLGRDDDVPEFGVLSWFSMLFAAGMGIGLVFYGVGEPLTYATVQPKPGWEGDQAELAGLAMAQTFVHWGLHPWAIYAVIGLAIAYAIHRRGRPVSIRWSLEPLFGERVKGWVGDVIDVLAIFGTVFGVATSLGLGVQQISAGMAEIGIVDRASNTLLVVLILVITLIAMLSVISGIGAGMKWLSNINLSMAGLLLISVLLLGPTLFLLQNLTESIGFYLANALQMTFDVGAYQRSPEATSWFSGWTIFYWGWWISWSPFVGIFIARISRGRTVREFIAGVLLAPTLVGVVWFSVMGGAGIYRQLFGEGDLVENGEVHVESALFKVLGDLPLGTVFSVVGILLVAIFFITSSDSGSLVVDMLASGGHPNPPTWSRVLWSILEGVVAIALLLAGGLQSLQAAALATALPFSVVLLLMSWSTLRALRIDDRVLERAERIARLDRVTEHISNELAGTITDIPELESWVDDRIDYRISRTRGAFGRKPTEKR</sequence>
<feature type="region of interest" description="Disordered" evidence="8">
    <location>
        <begin position="1"/>
        <end position="50"/>
    </location>
</feature>
<dbReference type="EMBL" id="CP035037">
    <property type="protein sequence ID" value="QAB17969.1"/>
    <property type="molecule type" value="Genomic_DNA"/>
</dbReference>
<evidence type="ECO:0000256" key="5">
    <source>
        <dbReference type="ARBA" id="ARBA00022692"/>
    </source>
</evidence>
<feature type="transmembrane region" description="Helical" evidence="9">
    <location>
        <begin position="303"/>
        <end position="324"/>
    </location>
</feature>
<keyword evidence="3" id="KW-0813">Transport</keyword>
<proteinExistence type="inferred from homology"/>
<evidence type="ECO:0000256" key="6">
    <source>
        <dbReference type="ARBA" id="ARBA00022989"/>
    </source>
</evidence>
<protein>
    <submittedName>
        <fullName evidence="10">BCCT family transporter</fullName>
    </submittedName>
</protein>
<feature type="transmembrane region" description="Helical" evidence="9">
    <location>
        <begin position="199"/>
        <end position="222"/>
    </location>
</feature>
<feature type="transmembrane region" description="Helical" evidence="9">
    <location>
        <begin position="588"/>
        <end position="608"/>
    </location>
</feature>
<dbReference type="RefSeq" id="WP_128386963.1">
    <property type="nucleotide sequence ID" value="NZ_CP035037.1"/>
</dbReference>
<name>A0ABX5QFV1_9MICO</name>
<comment type="subcellular location">
    <subcellularLocation>
        <location evidence="1">Cell membrane</location>
        <topology evidence="1">Multi-pass membrane protein</topology>
    </subcellularLocation>
</comment>
<organism evidence="10 11">
    <name type="scientific">Leucobacter muris</name>
    <dbReference type="NCBI Taxonomy" id="1935379"/>
    <lineage>
        <taxon>Bacteria</taxon>
        <taxon>Bacillati</taxon>
        <taxon>Actinomycetota</taxon>
        <taxon>Actinomycetes</taxon>
        <taxon>Micrococcales</taxon>
        <taxon>Microbacteriaceae</taxon>
        <taxon>Leucobacter</taxon>
    </lineage>
</organism>
<feature type="transmembrane region" description="Helical" evidence="9">
    <location>
        <begin position="435"/>
        <end position="453"/>
    </location>
</feature>
<evidence type="ECO:0000256" key="7">
    <source>
        <dbReference type="ARBA" id="ARBA00023136"/>
    </source>
</evidence>
<dbReference type="InterPro" id="IPR018093">
    <property type="entry name" value="BCCT_CS"/>
</dbReference>
<dbReference type="InterPro" id="IPR000060">
    <property type="entry name" value="BCCT_transptr"/>
</dbReference>